<organism evidence="2 3">
    <name type="scientific">Actinacidiphila polyblastidii</name>
    <dbReference type="NCBI Taxonomy" id="3110430"/>
    <lineage>
        <taxon>Bacteria</taxon>
        <taxon>Bacillati</taxon>
        <taxon>Actinomycetota</taxon>
        <taxon>Actinomycetes</taxon>
        <taxon>Kitasatosporales</taxon>
        <taxon>Streptomycetaceae</taxon>
        <taxon>Actinacidiphila</taxon>
    </lineage>
</organism>
<evidence type="ECO:0000313" key="2">
    <source>
        <dbReference type="EMBL" id="MEE4544098.1"/>
    </source>
</evidence>
<feature type="domain" description="Helix-turn-helix" evidence="1">
    <location>
        <begin position="31"/>
        <end position="85"/>
    </location>
</feature>
<keyword evidence="3" id="KW-1185">Reference proteome</keyword>
<evidence type="ECO:0000259" key="1">
    <source>
        <dbReference type="Pfam" id="PF12728"/>
    </source>
</evidence>
<dbReference type="InterPro" id="IPR009061">
    <property type="entry name" value="DNA-bd_dom_put_sf"/>
</dbReference>
<dbReference type="Proteomes" id="UP001344658">
    <property type="component" value="Unassembled WGS sequence"/>
</dbReference>
<dbReference type="SUPFAM" id="SSF46955">
    <property type="entry name" value="Putative DNA-binding domain"/>
    <property type="match status" value="1"/>
</dbReference>
<reference evidence="2 3" key="1">
    <citation type="submission" date="2023-12" db="EMBL/GenBank/DDBJ databases">
        <title>Streptomyces sp. V4-01.</title>
        <authorList>
            <person name="Somphong A."/>
            <person name="Phongsopitanun W."/>
        </authorList>
    </citation>
    <scope>NUCLEOTIDE SEQUENCE [LARGE SCALE GENOMIC DNA]</scope>
    <source>
        <strain evidence="2 3">V4-01</strain>
    </source>
</reference>
<dbReference type="InterPro" id="IPR041657">
    <property type="entry name" value="HTH_17"/>
</dbReference>
<dbReference type="InterPro" id="IPR036388">
    <property type="entry name" value="WH-like_DNA-bd_sf"/>
</dbReference>
<proteinExistence type="predicted"/>
<evidence type="ECO:0000313" key="3">
    <source>
        <dbReference type="Proteomes" id="UP001344658"/>
    </source>
</evidence>
<protein>
    <submittedName>
        <fullName evidence="2">Helix-turn-helix domain-containing protein</fullName>
    </submittedName>
</protein>
<sequence>MPQDSAIPTTDTGAPPHPAEAVLARLRTSPLLTTEEVARLLRVDPSTVRRWRTEQPPQGPPFIRLSERVVLYDAGDLQTWLDERRTTPGARRRAA</sequence>
<gene>
    <name evidence="2" type="ORF">V2S66_19230</name>
</gene>
<dbReference type="EMBL" id="JAZEWV010000014">
    <property type="protein sequence ID" value="MEE4544098.1"/>
    <property type="molecule type" value="Genomic_DNA"/>
</dbReference>
<dbReference type="RefSeq" id="WP_330797069.1">
    <property type="nucleotide sequence ID" value="NZ_JAZEWV010000014.1"/>
</dbReference>
<name>A0ABU7PE53_9ACTN</name>
<dbReference type="Gene3D" id="1.10.10.10">
    <property type="entry name" value="Winged helix-like DNA-binding domain superfamily/Winged helix DNA-binding domain"/>
    <property type="match status" value="1"/>
</dbReference>
<comment type="caution">
    <text evidence="2">The sequence shown here is derived from an EMBL/GenBank/DDBJ whole genome shotgun (WGS) entry which is preliminary data.</text>
</comment>
<dbReference type="Pfam" id="PF12728">
    <property type="entry name" value="HTH_17"/>
    <property type="match status" value="1"/>
</dbReference>
<accession>A0ABU7PE53</accession>